<sequence>MMDNKGPMIIGVCWTFTALALLFVAARLYVRACIHQKLASDDYLIIFSSSCAVLSNVLVTMSVYWGNGQHFDVLDLEQKQNTIKWMIAAYIPGIETLGFPKLAVIALLVRLLAPSRLHIIVLWSMGVICCLSLTAMVMTLILQCTPPRALWTLTLPHNCLHPSVLEGLAFWASTCSAFLDFYLAIYPAVVLAKLQMPVKKKVALCAALGMGIVSGCVGIVKATGVPTLASPDASYDLCDPLYWTSIEGNLIIIAACIPILQPLLEKIRGRSIWRSKQSSGNKHQYQDFSKQSQQQADALELRSKPKKKVDEYGFTMHPKEDSEENIVDTSKLSSTSSSRRQSGSYQPNDRDGILKTNSVTVAYEPGEDGPVSAPTRWAAV</sequence>
<feature type="region of interest" description="Disordered" evidence="6">
    <location>
        <begin position="278"/>
        <end position="302"/>
    </location>
</feature>
<feature type="transmembrane region" description="Helical" evidence="7">
    <location>
        <begin position="240"/>
        <end position="264"/>
    </location>
</feature>
<dbReference type="OrthoDB" id="5429740at2759"/>
<dbReference type="InterPro" id="IPR049326">
    <property type="entry name" value="Rhodopsin_dom_fungi"/>
</dbReference>
<feature type="transmembrane region" description="Helical" evidence="7">
    <location>
        <begin position="168"/>
        <end position="190"/>
    </location>
</feature>
<feature type="compositionally biased region" description="Low complexity" evidence="6">
    <location>
        <begin position="330"/>
        <end position="344"/>
    </location>
</feature>
<dbReference type="Proteomes" id="UP000275385">
    <property type="component" value="Unassembled WGS sequence"/>
</dbReference>
<feature type="transmembrane region" description="Helical" evidence="7">
    <location>
        <begin position="6"/>
        <end position="30"/>
    </location>
</feature>
<keyword evidence="3 7" id="KW-1133">Transmembrane helix</keyword>
<comment type="subcellular location">
    <subcellularLocation>
        <location evidence="1">Membrane</location>
        <topology evidence="1">Multi-pass membrane protein</topology>
    </subcellularLocation>
</comment>
<feature type="transmembrane region" description="Helical" evidence="7">
    <location>
        <begin position="202"/>
        <end position="220"/>
    </location>
</feature>
<feature type="domain" description="Rhodopsin" evidence="8">
    <location>
        <begin position="26"/>
        <end position="266"/>
    </location>
</feature>
<comment type="caution">
    <text evidence="9">The sequence shown here is derived from an EMBL/GenBank/DDBJ whole genome shotgun (WGS) entry which is preliminary data.</text>
</comment>
<evidence type="ECO:0000256" key="5">
    <source>
        <dbReference type="ARBA" id="ARBA00038359"/>
    </source>
</evidence>
<evidence type="ECO:0000256" key="2">
    <source>
        <dbReference type="ARBA" id="ARBA00022692"/>
    </source>
</evidence>
<proteinExistence type="inferred from homology"/>
<feature type="transmembrane region" description="Helical" evidence="7">
    <location>
        <begin position="42"/>
        <end position="65"/>
    </location>
</feature>
<dbReference type="GO" id="GO:0016020">
    <property type="term" value="C:membrane"/>
    <property type="evidence" value="ECO:0007669"/>
    <property type="project" value="UniProtKB-SubCell"/>
</dbReference>
<keyword evidence="10" id="KW-1185">Reference proteome</keyword>
<keyword evidence="4 7" id="KW-0472">Membrane</keyword>
<protein>
    <recommendedName>
        <fullName evidence="8">Rhodopsin domain-containing protein</fullName>
    </recommendedName>
</protein>
<feature type="region of interest" description="Disordered" evidence="6">
    <location>
        <begin position="315"/>
        <end position="355"/>
    </location>
</feature>
<dbReference type="STRING" id="177199.A0A420YEH4"/>
<evidence type="ECO:0000256" key="4">
    <source>
        <dbReference type="ARBA" id="ARBA00023136"/>
    </source>
</evidence>
<evidence type="ECO:0000256" key="7">
    <source>
        <dbReference type="SAM" id="Phobius"/>
    </source>
</evidence>
<evidence type="ECO:0000256" key="3">
    <source>
        <dbReference type="ARBA" id="ARBA00022989"/>
    </source>
</evidence>
<reference evidence="9 10" key="1">
    <citation type="submission" date="2018-08" db="EMBL/GenBank/DDBJ databases">
        <title>Draft genome of the lignicolous fungus Coniochaeta pulveracea.</title>
        <authorList>
            <person name="Borstlap C.J."/>
            <person name="De Witt R.N."/>
            <person name="Botha A."/>
            <person name="Volschenk H."/>
        </authorList>
    </citation>
    <scope>NUCLEOTIDE SEQUENCE [LARGE SCALE GENOMIC DNA]</scope>
    <source>
        <strain evidence="9 10">CAB683</strain>
    </source>
</reference>
<evidence type="ECO:0000256" key="1">
    <source>
        <dbReference type="ARBA" id="ARBA00004141"/>
    </source>
</evidence>
<organism evidence="9 10">
    <name type="scientific">Coniochaeta pulveracea</name>
    <dbReference type="NCBI Taxonomy" id="177199"/>
    <lineage>
        <taxon>Eukaryota</taxon>
        <taxon>Fungi</taxon>
        <taxon>Dikarya</taxon>
        <taxon>Ascomycota</taxon>
        <taxon>Pezizomycotina</taxon>
        <taxon>Sordariomycetes</taxon>
        <taxon>Sordariomycetidae</taxon>
        <taxon>Coniochaetales</taxon>
        <taxon>Coniochaetaceae</taxon>
        <taxon>Coniochaeta</taxon>
    </lineage>
</organism>
<gene>
    <name evidence="9" type="ORF">DL546_008049</name>
</gene>
<evidence type="ECO:0000313" key="10">
    <source>
        <dbReference type="Proteomes" id="UP000275385"/>
    </source>
</evidence>
<evidence type="ECO:0000259" key="8">
    <source>
        <dbReference type="Pfam" id="PF20684"/>
    </source>
</evidence>
<keyword evidence="2 7" id="KW-0812">Transmembrane</keyword>
<accession>A0A420YEH4</accession>
<evidence type="ECO:0000313" key="9">
    <source>
        <dbReference type="EMBL" id="RKU46315.1"/>
    </source>
</evidence>
<dbReference type="InterPro" id="IPR052337">
    <property type="entry name" value="SAT4-like"/>
</dbReference>
<feature type="transmembrane region" description="Helical" evidence="7">
    <location>
        <begin position="85"/>
        <end position="108"/>
    </location>
</feature>
<evidence type="ECO:0000256" key="6">
    <source>
        <dbReference type="SAM" id="MobiDB-lite"/>
    </source>
</evidence>
<feature type="transmembrane region" description="Helical" evidence="7">
    <location>
        <begin position="120"/>
        <end position="142"/>
    </location>
</feature>
<feature type="compositionally biased region" description="Low complexity" evidence="6">
    <location>
        <begin position="286"/>
        <end position="298"/>
    </location>
</feature>
<name>A0A420YEH4_9PEZI</name>
<dbReference type="PANTHER" id="PTHR33048:SF155">
    <property type="entry name" value="INTEGRAL MEMBRANE PROTEIN"/>
    <property type="match status" value="1"/>
</dbReference>
<dbReference type="Pfam" id="PF20684">
    <property type="entry name" value="Fung_rhodopsin"/>
    <property type="match status" value="1"/>
</dbReference>
<comment type="similarity">
    <text evidence="5">Belongs to the SAT4 family.</text>
</comment>
<dbReference type="EMBL" id="QVQW01000015">
    <property type="protein sequence ID" value="RKU46315.1"/>
    <property type="molecule type" value="Genomic_DNA"/>
</dbReference>
<dbReference type="AlphaFoldDB" id="A0A420YEH4"/>
<dbReference type="PANTHER" id="PTHR33048">
    <property type="entry name" value="PTH11-LIKE INTEGRAL MEMBRANE PROTEIN (AFU_ORTHOLOGUE AFUA_5G11245)"/>
    <property type="match status" value="1"/>
</dbReference>